<gene>
    <name evidence="1" type="ORF">pipiens_020355</name>
</gene>
<feature type="non-terminal residue" evidence="1">
    <location>
        <position position="66"/>
    </location>
</feature>
<sequence>RHNVDHDADGAVVRAVLPHQSAVLVPEPVPAGGARGRPAHLVLLVCLNLAAPLRVGCVRQRSGQHQ</sequence>
<reference evidence="1 2" key="1">
    <citation type="submission" date="2024-05" db="EMBL/GenBank/DDBJ databases">
        <title>Culex pipiens pipiens assembly and annotation.</title>
        <authorList>
            <person name="Alout H."/>
            <person name="Durand T."/>
        </authorList>
    </citation>
    <scope>NUCLEOTIDE SEQUENCE [LARGE SCALE GENOMIC DNA]</scope>
    <source>
        <strain evidence="1">HA-2024</strain>
        <tissue evidence="1">Whole body</tissue>
    </source>
</reference>
<keyword evidence="2" id="KW-1185">Reference proteome</keyword>
<evidence type="ECO:0000313" key="1">
    <source>
        <dbReference type="EMBL" id="KAL1376456.1"/>
    </source>
</evidence>
<proteinExistence type="predicted"/>
<dbReference type="AlphaFoldDB" id="A0ABD1CJD3"/>
<accession>A0ABD1CJD3</accession>
<comment type="caution">
    <text evidence="1">The sequence shown here is derived from an EMBL/GenBank/DDBJ whole genome shotgun (WGS) entry which is preliminary data.</text>
</comment>
<feature type="non-terminal residue" evidence="1">
    <location>
        <position position="1"/>
    </location>
</feature>
<organism evidence="1 2">
    <name type="scientific">Culex pipiens pipiens</name>
    <name type="common">Northern house mosquito</name>
    <dbReference type="NCBI Taxonomy" id="38569"/>
    <lineage>
        <taxon>Eukaryota</taxon>
        <taxon>Metazoa</taxon>
        <taxon>Ecdysozoa</taxon>
        <taxon>Arthropoda</taxon>
        <taxon>Hexapoda</taxon>
        <taxon>Insecta</taxon>
        <taxon>Pterygota</taxon>
        <taxon>Neoptera</taxon>
        <taxon>Endopterygota</taxon>
        <taxon>Diptera</taxon>
        <taxon>Nematocera</taxon>
        <taxon>Culicoidea</taxon>
        <taxon>Culicidae</taxon>
        <taxon>Culicinae</taxon>
        <taxon>Culicini</taxon>
        <taxon>Culex</taxon>
        <taxon>Culex</taxon>
    </lineage>
</organism>
<dbReference type="Proteomes" id="UP001562425">
    <property type="component" value="Unassembled WGS sequence"/>
</dbReference>
<dbReference type="EMBL" id="JBEHCU010011667">
    <property type="protein sequence ID" value="KAL1376456.1"/>
    <property type="molecule type" value="Genomic_DNA"/>
</dbReference>
<name>A0ABD1CJD3_CULPP</name>
<protein>
    <submittedName>
        <fullName evidence="1">Uncharacterized protein</fullName>
    </submittedName>
</protein>
<evidence type="ECO:0000313" key="2">
    <source>
        <dbReference type="Proteomes" id="UP001562425"/>
    </source>
</evidence>